<sequence length="189" mass="22379">MTKNELRKIYLEKRKQLSEKDKLIADDLMLLQFQNLNFNNLHYVLSYWPLLQHNEPNTQLFTRYLKYFYPELQIAYPVTDTKSNTMQARLTNDDTIFSINQWGIAEPTDGDWLAPEMVDLVLVPLLIFDLKGYRVGYGKGFYDKYLIQCNKNIITIGFSYFEPVVKISDTQPFDVPLTYCITPNKRYEF</sequence>
<dbReference type="EC" id="6.3.3.2" evidence="5"/>
<keyword evidence="3 4" id="KW-0067">ATP-binding</keyword>
<dbReference type="RefSeq" id="WP_111293315.1">
    <property type="nucleotide sequence ID" value="NZ_QKZV01000001.1"/>
</dbReference>
<comment type="caution">
    <text evidence="6">The sequence shown here is derived from an EMBL/GenBank/DDBJ whole genome shotgun (WGS) entry which is preliminary data.</text>
</comment>
<dbReference type="GO" id="GO:0009396">
    <property type="term" value="P:folic acid-containing compound biosynthetic process"/>
    <property type="evidence" value="ECO:0007669"/>
    <property type="project" value="TreeGrafter"/>
</dbReference>
<reference evidence="6 7" key="1">
    <citation type="submission" date="2018-06" db="EMBL/GenBank/DDBJ databases">
        <title>Genomic Encyclopedia of Archaeal and Bacterial Type Strains, Phase II (KMG-II): from individual species to whole genera.</title>
        <authorList>
            <person name="Goeker M."/>
        </authorList>
    </citation>
    <scope>NUCLEOTIDE SEQUENCE [LARGE SCALE GENOMIC DNA]</scope>
    <source>
        <strain evidence="6 7">DSM 23241</strain>
    </source>
</reference>
<dbReference type="OrthoDB" id="9801938at2"/>
<dbReference type="Proteomes" id="UP000249720">
    <property type="component" value="Unassembled WGS sequence"/>
</dbReference>
<keyword evidence="6" id="KW-0436">Ligase</keyword>
<dbReference type="SUPFAM" id="SSF100950">
    <property type="entry name" value="NagB/RpiA/CoA transferase-like"/>
    <property type="match status" value="1"/>
</dbReference>
<dbReference type="GO" id="GO:0035999">
    <property type="term" value="P:tetrahydrofolate interconversion"/>
    <property type="evidence" value="ECO:0007669"/>
    <property type="project" value="TreeGrafter"/>
</dbReference>
<dbReference type="Pfam" id="PF01812">
    <property type="entry name" value="5-FTHF_cyc-lig"/>
    <property type="match status" value="1"/>
</dbReference>
<proteinExistence type="inferred from homology"/>
<comment type="cofactor">
    <cofactor evidence="5">
        <name>Mg(2+)</name>
        <dbReference type="ChEBI" id="CHEBI:18420"/>
    </cofactor>
</comment>
<dbReference type="InterPro" id="IPR037171">
    <property type="entry name" value="NagB/RpiA_transferase-like"/>
</dbReference>
<dbReference type="PIRSF" id="PIRSF006806">
    <property type="entry name" value="FTHF_cligase"/>
    <property type="match status" value="1"/>
</dbReference>
<dbReference type="Gene3D" id="3.40.50.10420">
    <property type="entry name" value="NagB/RpiA/CoA transferase-like"/>
    <property type="match status" value="1"/>
</dbReference>
<evidence type="ECO:0000256" key="4">
    <source>
        <dbReference type="PIRSR" id="PIRSR006806-1"/>
    </source>
</evidence>
<evidence type="ECO:0000256" key="5">
    <source>
        <dbReference type="RuleBase" id="RU361279"/>
    </source>
</evidence>
<protein>
    <recommendedName>
        <fullName evidence="5">5-formyltetrahydrofolate cyclo-ligase</fullName>
        <ecNumber evidence="5">6.3.3.2</ecNumber>
    </recommendedName>
</protein>
<dbReference type="GO" id="GO:0046872">
    <property type="term" value="F:metal ion binding"/>
    <property type="evidence" value="ECO:0007669"/>
    <property type="project" value="UniProtKB-KW"/>
</dbReference>
<keyword evidence="5" id="KW-0460">Magnesium</keyword>
<dbReference type="NCBIfam" id="TIGR02727">
    <property type="entry name" value="MTHFS_bact"/>
    <property type="match status" value="1"/>
</dbReference>
<dbReference type="InterPro" id="IPR024185">
    <property type="entry name" value="FTHF_cligase-like_sf"/>
</dbReference>
<evidence type="ECO:0000313" key="7">
    <source>
        <dbReference type="Proteomes" id="UP000249720"/>
    </source>
</evidence>
<evidence type="ECO:0000256" key="1">
    <source>
        <dbReference type="ARBA" id="ARBA00010638"/>
    </source>
</evidence>
<gene>
    <name evidence="6" type="ORF">LX80_00360</name>
</gene>
<evidence type="ECO:0000256" key="3">
    <source>
        <dbReference type="ARBA" id="ARBA00022840"/>
    </source>
</evidence>
<dbReference type="AlphaFoldDB" id="A0A2W7SG31"/>
<dbReference type="GO" id="GO:0005524">
    <property type="term" value="F:ATP binding"/>
    <property type="evidence" value="ECO:0007669"/>
    <property type="project" value="UniProtKB-KW"/>
</dbReference>
<keyword evidence="7" id="KW-1185">Reference proteome</keyword>
<feature type="binding site" evidence="4">
    <location>
        <begin position="3"/>
        <end position="7"/>
    </location>
    <ligand>
        <name>ATP</name>
        <dbReference type="ChEBI" id="CHEBI:30616"/>
    </ligand>
</feature>
<keyword evidence="5" id="KW-0479">Metal-binding</keyword>
<dbReference type="InterPro" id="IPR002698">
    <property type="entry name" value="FTHF_cligase"/>
</dbReference>
<feature type="binding site" evidence="4">
    <location>
        <begin position="134"/>
        <end position="142"/>
    </location>
    <ligand>
        <name>ATP</name>
        <dbReference type="ChEBI" id="CHEBI:30616"/>
    </ligand>
</feature>
<accession>A0A2W7SG31</accession>
<evidence type="ECO:0000256" key="2">
    <source>
        <dbReference type="ARBA" id="ARBA00022741"/>
    </source>
</evidence>
<keyword evidence="2 4" id="KW-0547">Nucleotide-binding</keyword>
<dbReference type="PANTHER" id="PTHR23407">
    <property type="entry name" value="ATPASE INHIBITOR/5-FORMYLTETRAHYDROFOLATE CYCLO-LIGASE"/>
    <property type="match status" value="1"/>
</dbReference>
<organism evidence="6 7">
    <name type="scientific">Hydrotalea sandarakina</name>
    <dbReference type="NCBI Taxonomy" id="1004304"/>
    <lineage>
        <taxon>Bacteria</taxon>
        <taxon>Pseudomonadati</taxon>
        <taxon>Bacteroidota</taxon>
        <taxon>Chitinophagia</taxon>
        <taxon>Chitinophagales</taxon>
        <taxon>Chitinophagaceae</taxon>
        <taxon>Hydrotalea</taxon>
    </lineage>
</organism>
<evidence type="ECO:0000313" key="6">
    <source>
        <dbReference type="EMBL" id="PZX65867.1"/>
    </source>
</evidence>
<comment type="catalytic activity">
    <reaction evidence="5">
        <text>(6S)-5-formyl-5,6,7,8-tetrahydrofolate + ATP = (6R)-5,10-methenyltetrahydrofolate + ADP + phosphate</text>
        <dbReference type="Rhea" id="RHEA:10488"/>
        <dbReference type="ChEBI" id="CHEBI:30616"/>
        <dbReference type="ChEBI" id="CHEBI:43474"/>
        <dbReference type="ChEBI" id="CHEBI:57455"/>
        <dbReference type="ChEBI" id="CHEBI:57457"/>
        <dbReference type="ChEBI" id="CHEBI:456216"/>
        <dbReference type="EC" id="6.3.3.2"/>
    </reaction>
</comment>
<dbReference type="GO" id="GO:0030272">
    <property type="term" value="F:5-formyltetrahydrofolate cyclo-ligase activity"/>
    <property type="evidence" value="ECO:0007669"/>
    <property type="project" value="UniProtKB-EC"/>
</dbReference>
<dbReference type="PANTHER" id="PTHR23407:SF1">
    <property type="entry name" value="5-FORMYLTETRAHYDROFOLATE CYCLO-LIGASE"/>
    <property type="match status" value="1"/>
</dbReference>
<dbReference type="EMBL" id="QKZV01000001">
    <property type="protein sequence ID" value="PZX65867.1"/>
    <property type="molecule type" value="Genomic_DNA"/>
</dbReference>
<comment type="similarity">
    <text evidence="1 5">Belongs to the 5-formyltetrahydrofolate cyclo-ligase family.</text>
</comment>
<feature type="binding site" evidence="4">
    <location>
        <position position="55"/>
    </location>
    <ligand>
        <name>substrate</name>
    </ligand>
</feature>
<name>A0A2W7SG31_9BACT</name>